<evidence type="ECO:0000256" key="1">
    <source>
        <dbReference type="SAM" id="MobiDB-lite"/>
    </source>
</evidence>
<sequence length="85" mass="9077">MTEADIENINGTSSNETLVKDAQVIDPKAGNLGASDSDTKQDDNSDIAKPKGKDVAITDIKCDSPKPDNEDEDAQKDGEQTKVNQ</sequence>
<organism evidence="2 3">
    <name type="scientific">Acrobeloides nanus</name>
    <dbReference type="NCBI Taxonomy" id="290746"/>
    <lineage>
        <taxon>Eukaryota</taxon>
        <taxon>Metazoa</taxon>
        <taxon>Ecdysozoa</taxon>
        <taxon>Nematoda</taxon>
        <taxon>Chromadorea</taxon>
        <taxon>Rhabditida</taxon>
        <taxon>Tylenchina</taxon>
        <taxon>Cephalobomorpha</taxon>
        <taxon>Cephaloboidea</taxon>
        <taxon>Cephalobidae</taxon>
        <taxon>Acrobeloides</taxon>
    </lineage>
</organism>
<name>A0A914D6U8_9BILA</name>
<feature type="region of interest" description="Disordered" evidence="1">
    <location>
        <begin position="1"/>
        <end position="85"/>
    </location>
</feature>
<evidence type="ECO:0000313" key="3">
    <source>
        <dbReference type="WBParaSite" id="ACRNAN_scaffold2019.g25789.t1"/>
    </source>
</evidence>
<proteinExistence type="predicted"/>
<accession>A0A914D6U8</accession>
<protein>
    <submittedName>
        <fullName evidence="3">Uncharacterized protein</fullName>
    </submittedName>
</protein>
<evidence type="ECO:0000313" key="2">
    <source>
        <dbReference type="Proteomes" id="UP000887540"/>
    </source>
</evidence>
<dbReference type="AlphaFoldDB" id="A0A914D6U8"/>
<feature type="compositionally biased region" description="Basic and acidic residues" evidence="1">
    <location>
        <begin position="37"/>
        <end position="68"/>
    </location>
</feature>
<feature type="compositionally biased region" description="Basic and acidic residues" evidence="1">
    <location>
        <begin position="75"/>
        <end position="85"/>
    </location>
</feature>
<dbReference type="WBParaSite" id="ACRNAN_scaffold2019.g25789.t1">
    <property type="protein sequence ID" value="ACRNAN_scaffold2019.g25789.t1"/>
    <property type="gene ID" value="ACRNAN_scaffold2019.g25789"/>
</dbReference>
<reference evidence="3" key="1">
    <citation type="submission" date="2022-11" db="UniProtKB">
        <authorList>
            <consortium name="WormBaseParasite"/>
        </authorList>
    </citation>
    <scope>IDENTIFICATION</scope>
</reference>
<dbReference type="Proteomes" id="UP000887540">
    <property type="component" value="Unplaced"/>
</dbReference>
<keyword evidence="2" id="KW-1185">Reference proteome</keyword>